<name>A0A9D4FS39_DREPO</name>
<dbReference type="AlphaFoldDB" id="A0A9D4FS39"/>
<reference evidence="1" key="1">
    <citation type="journal article" date="2019" name="bioRxiv">
        <title>The Genome of the Zebra Mussel, Dreissena polymorpha: A Resource for Invasive Species Research.</title>
        <authorList>
            <person name="McCartney M.A."/>
            <person name="Auch B."/>
            <person name="Kono T."/>
            <person name="Mallez S."/>
            <person name="Zhang Y."/>
            <person name="Obille A."/>
            <person name="Becker A."/>
            <person name="Abrahante J.E."/>
            <person name="Garbe J."/>
            <person name="Badalamenti J.P."/>
            <person name="Herman A."/>
            <person name="Mangelson H."/>
            <person name="Liachko I."/>
            <person name="Sullivan S."/>
            <person name="Sone E.D."/>
            <person name="Koren S."/>
            <person name="Silverstein K.A.T."/>
            <person name="Beckman K.B."/>
            <person name="Gohl D.M."/>
        </authorList>
    </citation>
    <scope>NUCLEOTIDE SEQUENCE</scope>
    <source>
        <strain evidence="1">Duluth1</strain>
        <tissue evidence="1">Whole animal</tissue>
    </source>
</reference>
<protein>
    <submittedName>
        <fullName evidence="1">Uncharacterized protein</fullName>
    </submittedName>
</protein>
<evidence type="ECO:0000313" key="2">
    <source>
        <dbReference type="Proteomes" id="UP000828390"/>
    </source>
</evidence>
<comment type="caution">
    <text evidence="1">The sequence shown here is derived from an EMBL/GenBank/DDBJ whole genome shotgun (WGS) entry which is preliminary data.</text>
</comment>
<organism evidence="1 2">
    <name type="scientific">Dreissena polymorpha</name>
    <name type="common">Zebra mussel</name>
    <name type="synonym">Mytilus polymorpha</name>
    <dbReference type="NCBI Taxonomy" id="45954"/>
    <lineage>
        <taxon>Eukaryota</taxon>
        <taxon>Metazoa</taxon>
        <taxon>Spiralia</taxon>
        <taxon>Lophotrochozoa</taxon>
        <taxon>Mollusca</taxon>
        <taxon>Bivalvia</taxon>
        <taxon>Autobranchia</taxon>
        <taxon>Heteroconchia</taxon>
        <taxon>Euheterodonta</taxon>
        <taxon>Imparidentia</taxon>
        <taxon>Neoheterodontei</taxon>
        <taxon>Myida</taxon>
        <taxon>Dreissenoidea</taxon>
        <taxon>Dreissenidae</taxon>
        <taxon>Dreissena</taxon>
    </lineage>
</organism>
<dbReference type="Proteomes" id="UP000828390">
    <property type="component" value="Unassembled WGS sequence"/>
</dbReference>
<dbReference type="EMBL" id="JAIWYP010000006">
    <property type="protein sequence ID" value="KAH3804399.1"/>
    <property type="molecule type" value="Genomic_DNA"/>
</dbReference>
<keyword evidence="2" id="KW-1185">Reference proteome</keyword>
<reference evidence="1" key="2">
    <citation type="submission" date="2020-11" db="EMBL/GenBank/DDBJ databases">
        <authorList>
            <person name="McCartney M.A."/>
            <person name="Auch B."/>
            <person name="Kono T."/>
            <person name="Mallez S."/>
            <person name="Becker A."/>
            <person name="Gohl D.M."/>
            <person name="Silverstein K.A.T."/>
            <person name="Koren S."/>
            <person name="Bechman K.B."/>
            <person name="Herman A."/>
            <person name="Abrahante J.E."/>
            <person name="Garbe J."/>
        </authorList>
    </citation>
    <scope>NUCLEOTIDE SEQUENCE</scope>
    <source>
        <strain evidence="1">Duluth1</strain>
        <tissue evidence="1">Whole animal</tissue>
    </source>
</reference>
<sequence>MERTLKVQGTRGASMAAVINLSRSNGFTELHIDAVASGPPGLLSYDVVFTDKKKLMEFIGKTDGVY</sequence>
<accession>A0A9D4FS39</accession>
<gene>
    <name evidence="1" type="ORF">DPMN_132684</name>
</gene>
<evidence type="ECO:0000313" key="1">
    <source>
        <dbReference type="EMBL" id="KAH3804399.1"/>
    </source>
</evidence>
<proteinExistence type="predicted"/>